<evidence type="ECO:0000256" key="1">
    <source>
        <dbReference type="ARBA" id="ARBA00009023"/>
    </source>
</evidence>
<dbReference type="PIRSF" id="PIRSF006470">
    <property type="entry name" value="DctB"/>
    <property type="match status" value="1"/>
</dbReference>
<dbReference type="PANTHER" id="PTHR33376">
    <property type="match status" value="1"/>
</dbReference>
<proteinExistence type="inferred from homology"/>
<organism evidence="5 6">
    <name type="scientific">Sediminicurvatus halobius</name>
    <dbReference type="NCBI Taxonomy" id="2182432"/>
    <lineage>
        <taxon>Bacteria</taxon>
        <taxon>Pseudomonadati</taxon>
        <taxon>Pseudomonadota</taxon>
        <taxon>Gammaproteobacteria</taxon>
        <taxon>Chromatiales</taxon>
        <taxon>Ectothiorhodospiraceae</taxon>
        <taxon>Sediminicurvatus</taxon>
    </lineage>
</organism>
<dbReference type="Proteomes" id="UP000245474">
    <property type="component" value="Unassembled WGS sequence"/>
</dbReference>
<comment type="similarity">
    <text evidence="1">Belongs to the bacterial solute-binding protein 7 family.</text>
</comment>
<keyword evidence="6" id="KW-1185">Reference proteome</keyword>
<feature type="chain" id="PRO_5015458594" evidence="4">
    <location>
        <begin position="25"/>
        <end position="333"/>
    </location>
</feature>
<sequence>MRSTPVISGALAAALSVMSLGAAAQTTLTLSTPDPESSSITRAGNHFAELVEEKTNGSIDVRVFPNGTLYGGDPPAGVNQLGSGSLDMLLLSSSLYASFNPKFTAISVPYLFDDTEQIVNYLDSDLGGELLGDLERLDIVGIDMWPRPFRQITNSVREIQEPSDMEGLKFRVPNNPLWVEFFEATGAAPTPMAFSEVYNALQVGVIDGQENPVNIPVAAKFYEVQDYITLSNHMADAWVLGVNQGRWSGLSEEQRTAIREAANETLQWKLEFDAAEHDEALATLRENGMEVYELTDEQQQMFVDVAAPLYPTFAELVEDEAFFERTLEFVGKD</sequence>
<dbReference type="GO" id="GO:0055085">
    <property type="term" value="P:transmembrane transport"/>
    <property type="evidence" value="ECO:0007669"/>
    <property type="project" value="InterPro"/>
</dbReference>
<name>A0A2U2MXG0_9GAMM</name>
<evidence type="ECO:0000256" key="3">
    <source>
        <dbReference type="ARBA" id="ARBA00022729"/>
    </source>
</evidence>
<dbReference type="InterPro" id="IPR038404">
    <property type="entry name" value="TRAP_DctP_sf"/>
</dbReference>
<accession>A0A2U2MXG0</accession>
<keyword evidence="3 4" id="KW-0732">Signal</keyword>
<dbReference type="RefSeq" id="WP_109679875.1">
    <property type="nucleotide sequence ID" value="NZ_CP086615.1"/>
</dbReference>
<dbReference type="OrthoDB" id="5670809at2"/>
<dbReference type="Gene3D" id="3.40.190.170">
    <property type="entry name" value="Bacterial extracellular solute-binding protein, family 7"/>
    <property type="match status" value="1"/>
</dbReference>
<reference evidence="5 6" key="1">
    <citation type="submission" date="2018-05" db="EMBL/GenBank/DDBJ databases">
        <title>Spiribacter halobius sp. nov., a moderately halophilic bacterium isolated from marine solar saltern.</title>
        <authorList>
            <person name="Zheng W.-S."/>
            <person name="Lu D.-C."/>
            <person name="Du Z.-J."/>
        </authorList>
    </citation>
    <scope>NUCLEOTIDE SEQUENCE [LARGE SCALE GENOMIC DNA]</scope>
    <source>
        <strain evidence="5 6">E85</strain>
    </source>
</reference>
<dbReference type="NCBIfam" id="NF037995">
    <property type="entry name" value="TRAP_S1"/>
    <property type="match status" value="1"/>
</dbReference>
<evidence type="ECO:0000256" key="4">
    <source>
        <dbReference type="SAM" id="SignalP"/>
    </source>
</evidence>
<protein>
    <submittedName>
        <fullName evidence="5">ABC transporter substrate-binding protein</fullName>
    </submittedName>
</protein>
<dbReference type="InterPro" id="IPR018389">
    <property type="entry name" value="DctP_fam"/>
</dbReference>
<dbReference type="InterPro" id="IPR004682">
    <property type="entry name" value="TRAP_DctP"/>
</dbReference>
<gene>
    <name evidence="5" type="ORF">DEM34_16170</name>
</gene>
<evidence type="ECO:0000313" key="6">
    <source>
        <dbReference type="Proteomes" id="UP000245474"/>
    </source>
</evidence>
<dbReference type="EMBL" id="QFFI01000033">
    <property type="protein sequence ID" value="PWG61496.1"/>
    <property type="molecule type" value="Genomic_DNA"/>
</dbReference>
<dbReference type="Pfam" id="PF03480">
    <property type="entry name" value="DctP"/>
    <property type="match status" value="1"/>
</dbReference>
<dbReference type="AlphaFoldDB" id="A0A2U2MXG0"/>
<evidence type="ECO:0000256" key="2">
    <source>
        <dbReference type="ARBA" id="ARBA00022448"/>
    </source>
</evidence>
<keyword evidence="2" id="KW-0813">Transport</keyword>
<dbReference type="GO" id="GO:0030288">
    <property type="term" value="C:outer membrane-bounded periplasmic space"/>
    <property type="evidence" value="ECO:0007669"/>
    <property type="project" value="InterPro"/>
</dbReference>
<evidence type="ECO:0000313" key="5">
    <source>
        <dbReference type="EMBL" id="PWG61496.1"/>
    </source>
</evidence>
<comment type="caution">
    <text evidence="5">The sequence shown here is derived from an EMBL/GenBank/DDBJ whole genome shotgun (WGS) entry which is preliminary data.</text>
</comment>
<dbReference type="PANTHER" id="PTHR33376:SF7">
    <property type="entry name" value="C4-DICARBOXYLATE-BINDING PROTEIN DCTB"/>
    <property type="match status" value="1"/>
</dbReference>
<dbReference type="NCBIfam" id="TIGR00787">
    <property type="entry name" value="dctP"/>
    <property type="match status" value="1"/>
</dbReference>
<feature type="signal peptide" evidence="4">
    <location>
        <begin position="1"/>
        <end position="24"/>
    </location>
</feature>